<dbReference type="HOGENOM" id="CLU_831657_0_0_1"/>
<accession>J4G8L2</accession>
<dbReference type="Proteomes" id="UP000006352">
    <property type="component" value="Unassembled WGS sequence"/>
</dbReference>
<feature type="compositionally biased region" description="Polar residues" evidence="1">
    <location>
        <begin position="39"/>
        <end position="48"/>
    </location>
</feature>
<dbReference type="AlphaFoldDB" id="J4G8L2"/>
<dbReference type="EMBL" id="HE797096">
    <property type="protein sequence ID" value="CCM03008.1"/>
    <property type="molecule type" value="Genomic_DNA"/>
</dbReference>
<evidence type="ECO:0000313" key="2">
    <source>
        <dbReference type="EMBL" id="CCM03008.1"/>
    </source>
</evidence>
<feature type="region of interest" description="Disordered" evidence="1">
    <location>
        <begin position="273"/>
        <end position="334"/>
    </location>
</feature>
<feature type="region of interest" description="Disordered" evidence="1">
    <location>
        <begin position="39"/>
        <end position="130"/>
    </location>
</feature>
<gene>
    <name evidence="2" type="ORF">FIBRA_05123</name>
</gene>
<feature type="compositionally biased region" description="Polar residues" evidence="1">
    <location>
        <begin position="301"/>
        <end position="317"/>
    </location>
</feature>
<dbReference type="RefSeq" id="XP_012182291.1">
    <property type="nucleotide sequence ID" value="XM_012326901.1"/>
</dbReference>
<feature type="compositionally biased region" description="Low complexity" evidence="1">
    <location>
        <begin position="323"/>
        <end position="334"/>
    </location>
</feature>
<reference evidence="2 3" key="1">
    <citation type="journal article" date="2012" name="Appl. Environ. Microbiol.">
        <title>Short-read sequencing for genomic analysis of the brown rot fungus Fibroporia radiculosa.</title>
        <authorList>
            <person name="Tang J.D."/>
            <person name="Perkins A.D."/>
            <person name="Sonstegard T.S."/>
            <person name="Schroeder S.G."/>
            <person name="Burgess S.C."/>
            <person name="Diehl S.V."/>
        </authorList>
    </citation>
    <scope>NUCLEOTIDE SEQUENCE [LARGE SCALE GENOMIC DNA]</scope>
    <source>
        <strain evidence="2 3">TFFH 294</strain>
    </source>
</reference>
<name>J4G8L2_9APHY</name>
<feature type="compositionally biased region" description="Polar residues" evidence="1">
    <location>
        <begin position="55"/>
        <end position="65"/>
    </location>
</feature>
<dbReference type="InParanoid" id="J4G8L2"/>
<organism evidence="2 3">
    <name type="scientific">Fibroporia radiculosa</name>
    <dbReference type="NCBI Taxonomy" id="599839"/>
    <lineage>
        <taxon>Eukaryota</taxon>
        <taxon>Fungi</taxon>
        <taxon>Dikarya</taxon>
        <taxon>Basidiomycota</taxon>
        <taxon>Agaricomycotina</taxon>
        <taxon>Agaricomycetes</taxon>
        <taxon>Polyporales</taxon>
        <taxon>Fibroporiaceae</taxon>
        <taxon>Fibroporia</taxon>
    </lineage>
</organism>
<evidence type="ECO:0000256" key="1">
    <source>
        <dbReference type="SAM" id="MobiDB-lite"/>
    </source>
</evidence>
<proteinExistence type="predicted"/>
<protein>
    <submittedName>
        <fullName evidence="2">Uncharacterized protein</fullName>
    </submittedName>
</protein>
<dbReference type="STRING" id="599839.J4G8L2"/>
<keyword evidence="3" id="KW-1185">Reference proteome</keyword>
<evidence type="ECO:0000313" key="3">
    <source>
        <dbReference type="Proteomes" id="UP000006352"/>
    </source>
</evidence>
<feature type="compositionally biased region" description="Basic residues" evidence="1">
    <location>
        <begin position="162"/>
        <end position="171"/>
    </location>
</feature>
<dbReference type="GeneID" id="24097919"/>
<feature type="compositionally biased region" description="Polar residues" evidence="1">
    <location>
        <begin position="273"/>
        <end position="294"/>
    </location>
</feature>
<sequence>MATEDRLLLLDHLKSVHFVKILAVEKSCLPDYIRASHQQSNATDSSPNAVLAQNIPLTPSSNDIPSPTRRPSEEDVDVTMNSPPSRSPSPPLPALCTPPRRRSSFADYTAQSSPMTTPSPSPLPDSPAIGNMVADAINRAALSNASPIRPSTRARNLMQKKAVLRSCKKSKQSPPLPLPRRSTTSPEENGTKLKFPSCPGVSQDSSASARDIEMHLTQNVAASPPYSPDRSLPTTDPTDLTLPIVTQAPYGSQSVTHSQTSQTGDVYRGFQSGSLKLTQSNPETLGSAGANNDESAIDAATESTSLSFPRTQNSMSGSLHLLSQAPYPSQSQSQ</sequence>
<feature type="region of interest" description="Disordered" evidence="1">
    <location>
        <begin position="160"/>
        <end position="208"/>
    </location>
</feature>